<dbReference type="PROSITE" id="PS51707">
    <property type="entry name" value="CYTH"/>
    <property type="match status" value="1"/>
</dbReference>
<dbReference type="Proteomes" id="UP000199315">
    <property type="component" value="Unassembled WGS sequence"/>
</dbReference>
<feature type="active site" description="Proton acceptor" evidence="1">
    <location>
        <position position="28"/>
    </location>
</feature>
<dbReference type="PANTHER" id="PTHR40114:SF1">
    <property type="entry name" value="SLR0698 PROTEIN"/>
    <property type="match status" value="1"/>
</dbReference>
<name>A0A1D3TU34_9FIRM</name>
<dbReference type="Pfam" id="PF01928">
    <property type="entry name" value="CYTH"/>
    <property type="match status" value="1"/>
</dbReference>
<keyword evidence="4" id="KW-1185">Reference proteome</keyword>
<dbReference type="AlphaFoldDB" id="A0A1D3TU34"/>
<dbReference type="PIRSF" id="PIRSF016487">
    <property type="entry name" value="CYTH_UCP016487"/>
    <property type="match status" value="1"/>
</dbReference>
<dbReference type="Gene3D" id="2.40.320.10">
    <property type="entry name" value="Hypothetical Protein Pfu-838710-001"/>
    <property type="match status" value="1"/>
</dbReference>
<evidence type="ECO:0000313" key="4">
    <source>
        <dbReference type="Proteomes" id="UP000199315"/>
    </source>
</evidence>
<dbReference type="RefSeq" id="WP_091233641.1">
    <property type="nucleotide sequence ID" value="NZ_FMKA01000011.1"/>
</dbReference>
<dbReference type="CDD" id="cd07761">
    <property type="entry name" value="CYTH-like_CthTTM-like"/>
    <property type="match status" value="1"/>
</dbReference>
<dbReference type="InterPro" id="IPR012042">
    <property type="entry name" value="NeuTTM/CthTTM-like"/>
</dbReference>
<dbReference type="SUPFAM" id="SSF55154">
    <property type="entry name" value="CYTH-like phosphatases"/>
    <property type="match status" value="1"/>
</dbReference>
<dbReference type="STRING" id="1619234.SAMN05421730_101120"/>
<evidence type="ECO:0000256" key="1">
    <source>
        <dbReference type="PIRSR" id="PIRSR016487-1"/>
    </source>
</evidence>
<evidence type="ECO:0000313" key="3">
    <source>
        <dbReference type="EMBL" id="SCP97488.1"/>
    </source>
</evidence>
<dbReference type="InterPro" id="IPR023577">
    <property type="entry name" value="CYTH_domain"/>
</dbReference>
<dbReference type="SMART" id="SM01118">
    <property type="entry name" value="CYTH"/>
    <property type="match status" value="1"/>
</dbReference>
<dbReference type="PANTHER" id="PTHR40114">
    <property type="entry name" value="SLR0698 PROTEIN"/>
    <property type="match status" value="1"/>
</dbReference>
<proteinExistence type="predicted"/>
<protein>
    <submittedName>
        <fullName evidence="3">CYTH domain-containing protein</fullName>
    </submittedName>
</protein>
<dbReference type="OrthoDB" id="9805588at2"/>
<reference evidence="3 4" key="1">
    <citation type="submission" date="2016-09" db="EMBL/GenBank/DDBJ databases">
        <authorList>
            <person name="Capua I."/>
            <person name="De Benedictis P."/>
            <person name="Joannis T."/>
            <person name="Lombin L.H."/>
            <person name="Cattoli G."/>
        </authorList>
    </citation>
    <scope>NUCLEOTIDE SEQUENCE [LARGE SCALE GENOMIC DNA]</scope>
    <source>
        <strain evidence="3 4">GluBS11</strain>
    </source>
</reference>
<dbReference type="InterPro" id="IPR033469">
    <property type="entry name" value="CYTH-like_dom_sf"/>
</dbReference>
<sequence length="149" mass="17356">MEIERKFLIEALPPDLDSCRSHIIEQGYLCTEPVIRVRREDDDYWLTYKGKGLMVREEHNLPITREAYEHLREKADGNLITKKRYLIPLDNGLTIELDIFDKPFAPLVIAEVEFASEEEAGGFVAPDWFGKEVTFNSEYQNSSLSRKKF</sequence>
<feature type="domain" description="CYTH" evidence="2">
    <location>
        <begin position="1"/>
        <end position="149"/>
    </location>
</feature>
<dbReference type="EMBL" id="FMKA01000011">
    <property type="protein sequence ID" value="SCP97488.1"/>
    <property type="molecule type" value="Genomic_DNA"/>
</dbReference>
<accession>A0A1D3TU34</accession>
<evidence type="ECO:0000259" key="2">
    <source>
        <dbReference type="PROSITE" id="PS51707"/>
    </source>
</evidence>
<organism evidence="3 4">
    <name type="scientific">Anaerobium acetethylicum</name>
    <dbReference type="NCBI Taxonomy" id="1619234"/>
    <lineage>
        <taxon>Bacteria</taxon>
        <taxon>Bacillati</taxon>
        <taxon>Bacillota</taxon>
        <taxon>Clostridia</taxon>
        <taxon>Lachnospirales</taxon>
        <taxon>Lachnospiraceae</taxon>
        <taxon>Anaerobium</taxon>
    </lineage>
</organism>
<gene>
    <name evidence="3" type="ORF">SAMN05421730_101120</name>
</gene>